<name>A0A5J4JGW7_9BACI</name>
<reference evidence="1 2" key="1">
    <citation type="submission" date="2019-09" db="EMBL/GenBank/DDBJ databases">
        <title>Draft genome sequence of Bacillus sp. JC-7.</title>
        <authorList>
            <person name="Tanaka N."/>
            <person name="Shiwa Y."/>
            <person name="Fujita N."/>
            <person name="Tanasupawat S."/>
        </authorList>
    </citation>
    <scope>NUCLEOTIDE SEQUENCE [LARGE SCALE GENOMIC DNA]</scope>
    <source>
        <strain evidence="1 2">JC-7</strain>
    </source>
</reference>
<dbReference type="Proteomes" id="UP000391919">
    <property type="component" value="Unassembled WGS sequence"/>
</dbReference>
<dbReference type="RefSeq" id="WP_253718628.1">
    <property type="nucleotide sequence ID" value="NZ_BKZQ01000032.1"/>
</dbReference>
<gene>
    <name evidence="1" type="ORF">BpJC7_22640</name>
</gene>
<keyword evidence="2" id="KW-1185">Reference proteome</keyword>
<dbReference type="InterPro" id="IPR012347">
    <property type="entry name" value="Ferritin-like"/>
</dbReference>
<comment type="caution">
    <text evidence="1">The sequence shown here is derived from an EMBL/GenBank/DDBJ whole genome shotgun (WGS) entry which is preliminary data.</text>
</comment>
<evidence type="ECO:0000313" key="1">
    <source>
        <dbReference type="EMBL" id="GER70961.1"/>
    </source>
</evidence>
<protein>
    <recommendedName>
        <fullName evidence="3">DUF3231 family protein</fullName>
    </recommendedName>
</protein>
<dbReference type="Gene3D" id="1.20.1260.10">
    <property type="match status" value="2"/>
</dbReference>
<organism evidence="1 2">
    <name type="scientific">Weizmannia acidilactici</name>
    <dbReference type="NCBI Taxonomy" id="2607726"/>
    <lineage>
        <taxon>Bacteria</taxon>
        <taxon>Bacillati</taxon>
        <taxon>Bacillota</taxon>
        <taxon>Bacilli</taxon>
        <taxon>Bacillales</taxon>
        <taxon>Bacillaceae</taxon>
        <taxon>Heyndrickxia</taxon>
    </lineage>
</organism>
<sequence length="303" mass="34439">MSICVFKYFLQHIEDANIKTLVEHALDVSQQHKEMIEKIFFEEKISGPMGFSDEDVNVNASRLFSDVFYLHYVKNMVRGGLVTHANTLPQLFREDILSFGAKCLSSYIELNQETTEILLKKGLAERPPYIVYPKETEFVQKQSFILEILGKRSLTATEITTLYANIMTNLFGSCIAAGFAQTAKSKKVCDYIARGKELAQKHIKVFSDYLEHHSLPVPMLLAVNQDVTNLTEPPFSDKLMMYHFGLMIYAGIGNYGTAISECMRSDLATDYSRLQIEILKFSEDGLNIMIDNNWFEQPPLAKG</sequence>
<evidence type="ECO:0008006" key="3">
    <source>
        <dbReference type="Google" id="ProtNLM"/>
    </source>
</evidence>
<dbReference type="Pfam" id="PF11553">
    <property type="entry name" value="DUF3231"/>
    <property type="match status" value="2"/>
</dbReference>
<proteinExistence type="predicted"/>
<accession>A0A5J4JGW7</accession>
<evidence type="ECO:0000313" key="2">
    <source>
        <dbReference type="Proteomes" id="UP000391919"/>
    </source>
</evidence>
<dbReference type="EMBL" id="BKZQ01000032">
    <property type="protein sequence ID" value="GER70961.1"/>
    <property type="molecule type" value="Genomic_DNA"/>
</dbReference>
<dbReference type="InterPro" id="IPR021617">
    <property type="entry name" value="DUF3231"/>
</dbReference>
<dbReference type="AlphaFoldDB" id="A0A5J4JGW7"/>